<dbReference type="PROSITE" id="PS50980">
    <property type="entry name" value="COA_CT_NTER"/>
    <property type="match status" value="1"/>
</dbReference>
<dbReference type="InterPro" id="IPR051047">
    <property type="entry name" value="AccD/PCCB"/>
</dbReference>
<dbReference type="Proteomes" id="UP000598996">
    <property type="component" value="Unassembled WGS sequence"/>
</dbReference>
<dbReference type="SUPFAM" id="SSF52096">
    <property type="entry name" value="ClpP/crotonase"/>
    <property type="match status" value="2"/>
</dbReference>
<gene>
    <name evidence="3" type="ORF">JKJ07_03665</name>
</gene>
<protein>
    <submittedName>
        <fullName evidence="3">Acyl-CoA carboxylase subunit beta</fullName>
    </submittedName>
</protein>
<dbReference type="InterPro" id="IPR029045">
    <property type="entry name" value="ClpP/crotonase-like_dom_sf"/>
</dbReference>
<dbReference type="Gene3D" id="3.90.226.10">
    <property type="entry name" value="2-enoyl-CoA Hydratase, Chain A, domain 1"/>
    <property type="match status" value="2"/>
</dbReference>
<feature type="domain" description="CoA carboxyltransferase C-terminal" evidence="2">
    <location>
        <begin position="261"/>
        <end position="483"/>
    </location>
</feature>
<dbReference type="EMBL" id="JAENHO010000001">
    <property type="protein sequence ID" value="MBL7253401.1"/>
    <property type="molecule type" value="Genomic_DNA"/>
</dbReference>
<accession>A0ABS1VFW9</accession>
<evidence type="ECO:0000259" key="2">
    <source>
        <dbReference type="PROSITE" id="PS50989"/>
    </source>
</evidence>
<keyword evidence="4" id="KW-1185">Reference proteome</keyword>
<name>A0ABS1VFW9_9ACTN</name>
<evidence type="ECO:0000259" key="1">
    <source>
        <dbReference type="PROSITE" id="PS50980"/>
    </source>
</evidence>
<sequence length="483" mass="51884">MADLADELSVRRSAAHFGHDPEADAHHLAQGKLLARQRIDKLLDQGTFTELGTFAEHPAAGLGPADPRPEGDGVITGWGEIDGRKVFVFAHDARVRGGALGATFAAKIHQLLDFADSVGTPVIGLNDGGGARIQEGLDALAGFGKLFARNVRASGVVPQISVVLGSCAGGAVYSPALTDFTFMVEGMATMFITGPDVVHAVTGEKVTPEELGGAYTHGTRTGVASFVTPDEESCFSGVRELLSYLPSNNAEPPPHRRPLDAPDRRCEELLRLVPVDDRTPYDIRTVIDHVVDDGDYLEVQENWATNIVCVLARLDGHPVGVVGNQPAAMAGVLDIDSAEKAARFVRTCDAFNIPLVTLVDVPGFMPGTDQEHNAIIRRGAKLLYAYCEATVPRVQVVLRKAFGAAYIVMDSKSIGADLSFAWPSNRMAVTAEQVTNPFAAARHGHVDDVIDPADTRRTLIKSLDMLRTKRVREPLRKHGNEPL</sequence>
<dbReference type="InterPro" id="IPR011763">
    <property type="entry name" value="COA_CT_C"/>
</dbReference>
<evidence type="ECO:0000313" key="3">
    <source>
        <dbReference type="EMBL" id="MBL7253401.1"/>
    </source>
</evidence>
<reference evidence="3 4" key="1">
    <citation type="submission" date="2021-01" db="EMBL/GenBank/DDBJ databases">
        <title>Actinoplanes sp. nov. LDG1-01 isolated from lichen.</title>
        <authorList>
            <person name="Saeng-In P."/>
            <person name="Phongsopitanun W."/>
            <person name="Kanchanasin P."/>
            <person name="Yuki M."/>
            <person name="Kudo T."/>
            <person name="Ohkuma M."/>
            <person name="Tanasupawat S."/>
        </authorList>
    </citation>
    <scope>NUCLEOTIDE SEQUENCE [LARGE SCALE GENOMIC DNA]</scope>
    <source>
        <strain evidence="3 4">LDG1-01</strain>
    </source>
</reference>
<dbReference type="PANTHER" id="PTHR43842">
    <property type="entry name" value="PROPIONYL-COA CARBOXYLASE BETA CHAIN"/>
    <property type="match status" value="1"/>
</dbReference>
<organism evidence="3 4">
    <name type="scientific">Paractinoplanes lichenicola</name>
    <dbReference type="NCBI Taxonomy" id="2802976"/>
    <lineage>
        <taxon>Bacteria</taxon>
        <taxon>Bacillati</taxon>
        <taxon>Actinomycetota</taxon>
        <taxon>Actinomycetes</taxon>
        <taxon>Micromonosporales</taxon>
        <taxon>Micromonosporaceae</taxon>
        <taxon>Paractinoplanes</taxon>
    </lineage>
</organism>
<dbReference type="Pfam" id="PF01039">
    <property type="entry name" value="Carboxyl_trans"/>
    <property type="match status" value="2"/>
</dbReference>
<dbReference type="InterPro" id="IPR011762">
    <property type="entry name" value="COA_CT_N"/>
</dbReference>
<comment type="caution">
    <text evidence="3">The sequence shown here is derived from an EMBL/GenBank/DDBJ whole genome shotgun (WGS) entry which is preliminary data.</text>
</comment>
<feature type="domain" description="CoA carboxyltransferase N-terminal" evidence="1">
    <location>
        <begin position="1"/>
        <end position="257"/>
    </location>
</feature>
<dbReference type="InterPro" id="IPR034733">
    <property type="entry name" value="AcCoA_carboxyl_beta"/>
</dbReference>
<proteinExistence type="predicted"/>
<dbReference type="PANTHER" id="PTHR43842:SF2">
    <property type="entry name" value="PROPIONYL-COA CARBOXYLASE BETA CHAIN, MITOCHONDRIAL"/>
    <property type="match status" value="1"/>
</dbReference>
<dbReference type="PROSITE" id="PS50989">
    <property type="entry name" value="COA_CT_CTER"/>
    <property type="match status" value="1"/>
</dbReference>
<evidence type="ECO:0000313" key="4">
    <source>
        <dbReference type="Proteomes" id="UP000598996"/>
    </source>
</evidence>